<dbReference type="InterPro" id="IPR018392">
    <property type="entry name" value="LysM"/>
</dbReference>
<dbReference type="Gene3D" id="3.10.350.10">
    <property type="entry name" value="LysM domain"/>
    <property type="match status" value="1"/>
</dbReference>
<evidence type="ECO:0000259" key="2">
    <source>
        <dbReference type="PROSITE" id="PS51782"/>
    </source>
</evidence>
<dbReference type="PROSITE" id="PS51782">
    <property type="entry name" value="LYSM"/>
    <property type="match status" value="1"/>
</dbReference>
<dbReference type="RefSeq" id="WP_177270524.1">
    <property type="nucleotide sequence ID" value="NZ_JACRTA010000003.1"/>
</dbReference>
<proteinExistence type="predicted"/>
<dbReference type="Pfam" id="PF01476">
    <property type="entry name" value="LysM"/>
    <property type="match status" value="1"/>
</dbReference>
<accession>A0A926EBJ0</accession>
<feature type="transmembrane region" description="Helical" evidence="1">
    <location>
        <begin position="21"/>
        <end position="40"/>
    </location>
</feature>
<protein>
    <submittedName>
        <fullName evidence="3">LysM peptidoglycan-binding domain-containing protein</fullName>
    </submittedName>
</protein>
<feature type="domain" description="LysM" evidence="2">
    <location>
        <begin position="50"/>
        <end position="100"/>
    </location>
</feature>
<organism evidence="3 4">
    <name type="scientific">Lentihominibacter hominis</name>
    <dbReference type="NCBI Taxonomy" id="2763645"/>
    <lineage>
        <taxon>Bacteria</taxon>
        <taxon>Bacillati</taxon>
        <taxon>Bacillota</taxon>
        <taxon>Clostridia</taxon>
        <taxon>Peptostreptococcales</taxon>
        <taxon>Anaerovoracaceae</taxon>
        <taxon>Lentihominibacter</taxon>
    </lineage>
</organism>
<comment type="caution">
    <text evidence="3">The sequence shown here is derived from an EMBL/GenBank/DDBJ whole genome shotgun (WGS) entry which is preliminary data.</text>
</comment>
<evidence type="ECO:0000256" key="1">
    <source>
        <dbReference type="SAM" id="Phobius"/>
    </source>
</evidence>
<evidence type="ECO:0000313" key="4">
    <source>
        <dbReference type="Proteomes" id="UP000610862"/>
    </source>
</evidence>
<name>A0A926EBJ0_9FIRM</name>
<dbReference type="Proteomes" id="UP000610862">
    <property type="component" value="Unassembled WGS sequence"/>
</dbReference>
<evidence type="ECO:0000313" key="3">
    <source>
        <dbReference type="EMBL" id="MBC8568961.1"/>
    </source>
</evidence>
<dbReference type="InterPro" id="IPR036779">
    <property type="entry name" value="LysM_dom_sf"/>
</dbReference>
<dbReference type="AlphaFoldDB" id="A0A926EBJ0"/>
<keyword evidence="1" id="KW-0472">Membrane</keyword>
<keyword evidence="1" id="KW-0812">Transmembrane</keyword>
<dbReference type="CDD" id="cd00118">
    <property type="entry name" value="LysM"/>
    <property type="match status" value="1"/>
</dbReference>
<sequence>MRSHKRKKYKISSKLRFITSIVVMAGLSIGILGAVSGLNISRAVTKQEYIKVEICYGDTLWNIANTYKSDDTDTRKAVYEICRTNDIEASDLIPGMIISIPEDL</sequence>
<gene>
    <name evidence="3" type="ORF">H8692_09350</name>
</gene>
<keyword evidence="4" id="KW-1185">Reference proteome</keyword>
<keyword evidence="1" id="KW-1133">Transmembrane helix</keyword>
<reference evidence="3" key="1">
    <citation type="submission" date="2020-08" db="EMBL/GenBank/DDBJ databases">
        <title>Genome public.</title>
        <authorList>
            <person name="Liu C."/>
            <person name="Sun Q."/>
        </authorList>
    </citation>
    <scope>NUCLEOTIDE SEQUENCE</scope>
    <source>
        <strain evidence="3">NSJ-24</strain>
    </source>
</reference>
<dbReference type="EMBL" id="JACRTA010000003">
    <property type="protein sequence ID" value="MBC8568961.1"/>
    <property type="molecule type" value="Genomic_DNA"/>
</dbReference>